<feature type="region of interest" description="Disordered" evidence="1">
    <location>
        <begin position="201"/>
        <end position="229"/>
    </location>
</feature>
<protein>
    <submittedName>
        <fullName evidence="2">Uncharacterized protein</fullName>
    </submittedName>
</protein>
<keyword evidence="3" id="KW-1185">Reference proteome</keyword>
<comment type="caution">
    <text evidence="2">The sequence shown here is derived from an EMBL/GenBank/DDBJ whole genome shotgun (WGS) entry which is preliminary data.</text>
</comment>
<organism evidence="2 3">
    <name type="scientific">Mycena albidolilacea</name>
    <dbReference type="NCBI Taxonomy" id="1033008"/>
    <lineage>
        <taxon>Eukaryota</taxon>
        <taxon>Fungi</taxon>
        <taxon>Dikarya</taxon>
        <taxon>Basidiomycota</taxon>
        <taxon>Agaricomycotina</taxon>
        <taxon>Agaricomycetes</taxon>
        <taxon>Agaricomycetidae</taxon>
        <taxon>Agaricales</taxon>
        <taxon>Marasmiineae</taxon>
        <taxon>Mycenaceae</taxon>
        <taxon>Mycena</taxon>
    </lineage>
</organism>
<name>A0AAD7AG81_9AGAR</name>
<dbReference type="AlphaFoldDB" id="A0AAD7AG81"/>
<sequence length="275" mass="29794">MVFFILAKLHHRHRIFLPHPLLMRFSFRSYSFFAATGKYFPTSISCHTPNYSTTAPSLGAAIINEELLTIFIAAAEAGLFLGEEQAMTGAGGREVTSVRRGPFRASDALHTVLRVTAHCTLVVLTPFQLIPSRLTQPVAAPRKTKGECKMKTSGLVVERKTHGALGALRAAPKLDVHAYRMGSAWPSNAAAVLPIRTVRRDGSAAEGDPGRKRRWTGADAGAQRSHAHADGAPCCCAYTRRLGDGTEAAAAEGDDERDRMVFARSIEPVIALWMA</sequence>
<evidence type="ECO:0000313" key="2">
    <source>
        <dbReference type="EMBL" id="KAJ7357967.1"/>
    </source>
</evidence>
<evidence type="ECO:0000313" key="3">
    <source>
        <dbReference type="Proteomes" id="UP001218218"/>
    </source>
</evidence>
<gene>
    <name evidence="2" type="ORF">DFH08DRAFT_1042570</name>
</gene>
<reference evidence="2" key="1">
    <citation type="submission" date="2023-03" db="EMBL/GenBank/DDBJ databases">
        <title>Massive genome expansion in bonnet fungi (Mycena s.s.) driven by repeated elements and novel gene families across ecological guilds.</title>
        <authorList>
            <consortium name="Lawrence Berkeley National Laboratory"/>
            <person name="Harder C.B."/>
            <person name="Miyauchi S."/>
            <person name="Viragh M."/>
            <person name="Kuo A."/>
            <person name="Thoen E."/>
            <person name="Andreopoulos B."/>
            <person name="Lu D."/>
            <person name="Skrede I."/>
            <person name="Drula E."/>
            <person name="Henrissat B."/>
            <person name="Morin E."/>
            <person name="Kohler A."/>
            <person name="Barry K."/>
            <person name="LaButti K."/>
            <person name="Morin E."/>
            <person name="Salamov A."/>
            <person name="Lipzen A."/>
            <person name="Mereny Z."/>
            <person name="Hegedus B."/>
            <person name="Baldrian P."/>
            <person name="Stursova M."/>
            <person name="Weitz H."/>
            <person name="Taylor A."/>
            <person name="Grigoriev I.V."/>
            <person name="Nagy L.G."/>
            <person name="Martin F."/>
            <person name="Kauserud H."/>
        </authorList>
    </citation>
    <scope>NUCLEOTIDE SEQUENCE</scope>
    <source>
        <strain evidence="2">CBHHK002</strain>
    </source>
</reference>
<accession>A0AAD7AG81</accession>
<dbReference type="EMBL" id="JARIHO010000007">
    <property type="protein sequence ID" value="KAJ7357967.1"/>
    <property type="molecule type" value="Genomic_DNA"/>
</dbReference>
<proteinExistence type="predicted"/>
<evidence type="ECO:0000256" key="1">
    <source>
        <dbReference type="SAM" id="MobiDB-lite"/>
    </source>
</evidence>
<dbReference type="Proteomes" id="UP001218218">
    <property type="component" value="Unassembled WGS sequence"/>
</dbReference>